<dbReference type="EMBL" id="LAZR01030893">
    <property type="protein sequence ID" value="KKL55283.1"/>
    <property type="molecule type" value="Genomic_DNA"/>
</dbReference>
<protein>
    <submittedName>
        <fullName evidence="1">Uncharacterized protein</fullName>
    </submittedName>
</protein>
<name>A0A0F9D0R8_9ZZZZ</name>
<reference evidence="1" key="1">
    <citation type="journal article" date="2015" name="Nature">
        <title>Complex archaea that bridge the gap between prokaryotes and eukaryotes.</title>
        <authorList>
            <person name="Spang A."/>
            <person name="Saw J.H."/>
            <person name="Jorgensen S.L."/>
            <person name="Zaremba-Niedzwiedzka K."/>
            <person name="Martijn J."/>
            <person name="Lind A.E."/>
            <person name="van Eijk R."/>
            <person name="Schleper C."/>
            <person name="Guy L."/>
            <person name="Ettema T.J."/>
        </authorList>
    </citation>
    <scope>NUCLEOTIDE SEQUENCE</scope>
</reference>
<sequence length="50" mass="6039">MKCQFITICMCCKKLLKTIFIEGNEKKVYSHGLCDNCLKKYYPDQRRFKK</sequence>
<accession>A0A0F9D0R8</accession>
<proteinExistence type="predicted"/>
<gene>
    <name evidence="1" type="ORF">LCGC14_2256980</name>
</gene>
<dbReference type="AlphaFoldDB" id="A0A0F9D0R8"/>
<organism evidence="1">
    <name type="scientific">marine sediment metagenome</name>
    <dbReference type="NCBI Taxonomy" id="412755"/>
    <lineage>
        <taxon>unclassified sequences</taxon>
        <taxon>metagenomes</taxon>
        <taxon>ecological metagenomes</taxon>
    </lineage>
</organism>
<evidence type="ECO:0000313" key="1">
    <source>
        <dbReference type="EMBL" id="KKL55283.1"/>
    </source>
</evidence>
<comment type="caution">
    <text evidence="1">The sequence shown here is derived from an EMBL/GenBank/DDBJ whole genome shotgun (WGS) entry which is preliminary data.</text>
</comment>